<feature type="compositionally biased region" description="Basic and acidic residues" evidence="1">
    <location>
        <begin position="310"/>
        <end position="319"/>
    </location>
</feature>
<feature type="compositionally biased region" description="Basic residues" evidence="1">
    <location>
        <begin position="406"/>
        <end position="435"/>
    </location>
</feature>
<feature type="region of interest" description="Disordered" evidence="1">
    <location>
        <begin position="383"/>
        <end position="446"/>
    </location>
</feature>
<feature type="region of interest" description="Disordered" evidence="1">
    <location>
        <begin position="71"/>
        <end position="97"/>
    </location>
</feature>
<dbReference type="OrthoDB" id="7617269at2759"/>
<comment type="caution">
    <text evidence="2">The sequence shown here is derived from an EMBL/GenBank/DDBJ whole genome shotgun (WGS) entry which is preliminary data.</text>
</comment>
<feature type="compositionally biased region" description="Basic residues" evidence="1">
    <location>
        <begin position="717"/>
        <end position="728"/>
    </location>
</feature>
<feature type="compositionally biased region" description="Acidic residues" evidence="1">
    <location>
        <begin position="71"/>
        <end position="87"/>
    </location>
</feature>
<evidence type="ECO:0000313" key="2">
    <source>
        <dbReference type="EMBL" id="RLU22665.1"/>
    </source>
</evidence>
<dbReference type="EMBL" id="QOIP01000005">
    <property type="protein sequence ID" value="RLU22665.1"/>
    <property type="molecule type" value="Genomic_DNA"/>
</dbReference>
<feature type="region of interest" description="Disordered" evidence="1">
    <location>
        <begin position="903"/>
        <end position="924"/>
    </location>
</feature>
<accession>A0A3L8DQE8</accession>
<feature type="compositionally biased region" description="Polar residues" evidence="1">
    <location>
        <begin position="335"/>
        <end position="344"/>
    </location>
</feature>
<evidence type="ECO:0000256" key="1">
    <source>
        <dbReference type="SAM" id="MobiDB-lite"/>
    </source>
</evidence>
<sequence>MENCVVNETFNNDFLSQSYSQGIERITGTKEHITDFQLPKELLEFREEVWRNLFDKYMEEMSDEIEVNVDTLEPDPDEDQEDEENDEQFSSIECKSGQRAPMRKPACLVQYWIDTGNPPYKMLLNRGETSEAGSSLSEKETAPTDISSLSTIVNGNASNIVNSCNKRNSESSCSSVDTAVYILSNANVTKKADTIAIIKGAKGADKFSRGFVKATNVLSNGKIMCIGTMRGDGVACNNSNADAPRNTVAERAASEPHSQWVTDTVMTSDAVEPSQDSCCEEIDRNDTSHAHQSLDDIASIFEHFDKTSKRLSQDAKTDDTASDDEVLGKDGSRGEQASANDITKNVSYQNDAKLTLLHRKKLYTGRNSPVDLILTKKHSMNRVSEGRKTLHPALDTESTTNNKLPLAHKGKNKLSRQRNSKTRKSARGRRKRSTSNKKTANIDTDNIRDKVVTNGIQNSTIDTSFNSASDFHNDSRVGRDVSLRNDDSPNISIINKPLVQDLASLNLNPVVQLERITSSFTRDTCDSIKNNTQKRVDTSRKLYTCNVENLDLETIDSDESTILICECKKNKHHISSSNQHFLYSFVEDDSTSDARKDDKKDKLSSLQTLESTDIKLKKKVLVVLKQLPPSQYHKNCTTEKPQDLNVSGVTCQKVMLDTSMMHSYSLRDILNKRNNVKLPEVKIVLKRLPTNLYVEKSSNVNSTSNSADKRNISRNISTRRKKRKRKSRIRTNISVCENVRTRSSVRTTRKVDYNYSLDTSNAISKQENQTLDKIESNSISQHESRVNQFERSNYSILSSISSDEDDFIQLIQGTRKKLKTSTDDEASKAKLVERNSHEKTKLVSKNKNYFTKHTSLVIHSSRKLPSKKTNRLINKKNRFSRIKTKSSSDSASTDSLQTNKSEIFSVLPSKTDNNNSASNSDKRGKRQVSFLNFNTGDIEKLMNSSIISRNKIDYKDDNRVVLFQTKTFDTDSSDSERSNSHAVKSHRKIATEINNPTRRSSRYYNHTNKKNFLDDSVTKKYNQTYSDPLNSSTNRMRDIITRSTSVASEKANVNKRFANGKFNDSINSETSTVRNKQIFEKFKRSAIQQEDAKSVTKLLTFQTKSYYDSDSS</sequence>
<gene>
    <name evidence="2" type="ORF">DMN91_004943</name>
</gene>
<dbReference type="Proteomes" id="UP000279307">
    <property type="component" value="Chromosome 5"/>
</dbReference>
<reference evidence="2" key="1">
    <citation type="journal article" date="2018" name="Genome Res.">
        <title>The genomic architecture and molecular evolution of ant odorant receptors.</title>
        <authorList>
            <person name="McKenzie S.K."/>
            <person name="Kronauer D.J.C."/>
        </authorList>
    </citation>
    <scope>NUCLEOTIDE SEQUENCE [LARGE SCALE GENOMIC DNA]</scope>
    <source>
        <strain evidence="2">Clonal line C1</strain>
    </source>
</reference>
<protein>
    <submittedName>
        <fullName evidence="2">Uncharacterized protein</fullName>
    </submittedName>
</protein>
<reference evidence="2" key="2">
    <citation type="submission" date="2018-07" db="EMBL/GenBank/DDBJ databases">
        <authorList>
            <person name="Mckenzie S.K."/>
            <person name="Kronauer D.J.C."/>
        </authorList>
    </citation>
    <scope>NUCLEOTIDE SEQUENCE</scope>
    <source>
        <strain evidence="2">Clonal line C1</strain>
    </source>
</reference>
<feature type="compositionally biased region" description="Polar residues" evidence="1">
    <location>
        <begin position="903"/>
        <end position="919"/>
    </location>
</feature>
<feature type="region of interest" description="Disordered" evidence="1">
    <location>
        <begin position="310"/>
        <end position="344"/>
    </location>
</feature>
<feature type="region of interest" description="Disordered" evidence="1">
    <location>
        <begin position="699"/>
        <end position="728"/>
    </location>
</feature>
<organism evidence="2">
    <name type="scientific">Ooceraea biroi</name>
    <name type="common">Clonal raider ant</name>
    <name type="synonym">Cerapachys biroi</name>
    <dbReference type="NCBI Taxonomy" id="2015173"/>
    <lineage>
        <taxon>Eukaryota</taxon>
        <taxon>Metazoa</taxon>
        <taxon>Ecdysozoa</taxon>
        <taxon>Arthropoda</taxon>
        <taxon>Hexapoda</taxon>
        <taxon>Insecta</taxon>
        <taxon>Pterygota</taxon>
        <taxon>Neoptera</taxon>
        <taxon>Endopterygota</taxon>
        <taxon>Hymenoptera</taxon>
        <taxon>Apocrita</taxon>
        <taxon>Aculeata</taxon>
        <taxon>Formicoidea</taxon>
        <taxon>Formicidae</taxon>
        <taxon>Dorylinae</taxon>
        <taxon>Ooceraea</taxon>
    </lineage>
</organism>
<dbReference type="AlphaFoldDB" id="A0A3L8DQE8"/>
<proteinExistence type="predicted"/>
<name>A0A3L8DQE8_OOCBI</name>